<dbReference type="SUPFAM" id="SSF49899">
    <property type="entry name" value="Concanavalin A-like lectins/glucanases"/>
    <property type="match status" value="1"/>
</dbReference>
<dbReference type="Gene3D" id="2.60.120.200">
    <property type="match status" value="1"/>
</dbReference>
<protein>
    <submittedName>
        <fullName evidence="1">DUF1961 family protein</fullName>
    </submittedName>
</protein>
<dbReference type="InterPro" id="IPR013320">
    <property type="entry name" value="ConA-like_dom_sf"/>
</dbReference>
<keyword evidence="2" id="KW-1185">Reference proteome</keyword>
<dbReference type="Proteomes" id="UP001214250">
    <property type="component" value="Chromosome 1"/>
</dbReference>
<evidence type="ECO:0000313" key="1">
    <source>
        <dbReference type="EMBL" id="WDE97409.1"/>
    </source>
</evidence>
<dbReference type="EMBL" id="CP117811">
    <property type="protein sequence ID" value="WDE97409.1"/>
    <property type="molecule type" value="Genomic_DNA"/>
</dbReference>
<proteinExistence type="predicted"/>
<reference evidence="1 2" key="1">
    <citation type="submission" date="2023-02" db="EMBL/GenBank/DDBJ databases">
        <title>Genome sequence of Lentisphaera profundi SAORIC-696.</title>
        <authorList>
            <person name="Kim e."/>
            <person name="Cho J.-C."/>
            <person name="Choi A."/>
            <person name="Kang I."/>
        </authorList>
    </citation>
    <scope>NUCLEOTIDE SEQUENCE [LARGE SCALE GENOMIC DNA]</scope>
    <source>
        <strain evidence="1 2">SAORIC-696</strain>
    </source>
</reference>
<gene>
    <name evidence="1" type="ORF">PQO03_05525</name>
</gene>
<accession>A0ABY7VVV9</accession>
<name>A0ABY7VVV9_9BACT</name>
<dbReference type="InterPro" id="IPR015305">
    <property type="entry name" value="DUF1961"/>
</dbReference>
<evidence type="ECO:0000313" key="2">
    <source>
        <dbReference type="Proteomes" id="UP001214250"/>
    </source>
</evidence>
<dbReference type="Pfam" id="PF09224">
    <property type="entry name" value="DUF1961"/>
    <property type="match status" value="1"/>
</dbReference>
<organism evidence="1 2">
    <name type="scientific">Lentisphaera profundi</name>
    <dbReference type="NCBI Taxonomy" id="1658616"/>
    <lineage>
        <taxon>Bacteria</taxon>
        <taxon>Pseudomonadati</taxon>
        <taxon>Lentisphaerota</taxon>
        <taxon>Lentisphaeria</taxon>
        <taxon>Lentisphaerales</taxon>
        <taxon>Lentisphaeraceae</taxon>
        <taxon>Lentisphaera</taxon>
    </lineage>
</organism>
<dbReference type="RefSeq" id="WP_274151765.1">
    <property type="nucleotide sequence ID" value="NZ_CP117811.1"/>
</dbReference>
<sequence length="269" mass="30974">MMKYLTLFFYTLMSIHAGEVIYDKAIPDLNDWLIEGPGNAVVEGDSLILKPLVFKEMQQVIKSGELKAHNYFPDYEAYAKDFMSQYVSDLTQYYIKGEKGNQEFRGGHFNFWLKQKLPENFSISFDFETLSPSALHMIMFCASIPGKKDIFNPQKARHGLAQEIMWSDMQQYRISFFAPHRKTANMRRAPGRNMVAKGLDPASDKPFVKSTHLIERKHDTVRYFVNNKLVLTYKDKKPLSAGHAGFRVMVCAGGKYSNIKITKLENENE</sequence>